<accession>A0A2P2Q5Q5</accession>
<keyword evidence="1" id="KW-0472">Membrane</keyword>
<organism evidence="2">
    <name type="scientific">Rhizophora mucronata</name>
    <name type="common">Asiatic mangrove</name>
    <dbReference type="NCBI Taxonomy" id="61149"/>
    <lineage>
        <taxon>Eukaryota</taxon>
        <taxon>Viridiplantae</taxon>
        <taxon>Streptophyta</taxon>
        <taxon>Embryophyta</taxon>
        <taxon>Tracheophyta</taxon>
        <taxon>Spermatophyta</taxon>
        <taxon>Magnoliopsida</taxon>
        <taxon>eudicotyledons</taxon>
        <taxon>Gunneridae</taxon>
        <taxon>Pentapetalae</taxon>
        <taxon>rosids</taxon>
        <taxon>fabids</taxon>
        <taxon>Malpighiales</taxon>
        <taxon>Rhizophoraceae</taxon>
        <taxon>Rhizophora</taxon>
    </lineage>
</organism>
<reference evidence="2" key="1">
    <citation type="submission" date="2018-02" db="EMBL/GenBank/DDBJ databases">
        <title>Rhizophora mucronata_Transcriptome.</title>
        <authorList>
            <person name="Meera S.P."/>
            <person name="Sreeshan A."/>
            <person name="Augustine A."/>
        </authorList>
    </citation>
    <scope>NUCLEOTIDE SEQUENCE</scope>
    <source>
        <tissue evidence="2">Leaf</tissue>
    </source>
</reference>
<sequence>MCTLHVKVQLGRVFNFPVWKFCLNILSLFMISLPPFFFPYNLF</sequence>
<dbReference type="AlphaFoldDB" id="A0A2P2Q5Q5"/>
<evidence type="ECO:0000256" key="1">
    <source>
        <dbReference type="SAM" id="Phobius"/>
    </source>
</evidence>
<keyword evidence="1" id="KW-1133">Transmembrane helix</keyword>
<evidence type="ECO:0000313" key="2">
    <source>
        <dbReference type="EMBL" id="MBX62313.1"/>
    </source>
</evidence>
<name>A0A2P2Q5Q5_RHIMU</name>
<keyword evidence="1" id="KW-0812">Transmembrane</keyword>
<dbReference type="EMBL" id="GGEC01081829">
    <property type="protein sequence ID" value="MBX62313.1"/>
    <property type="molecule type" value="Transcribed_RNA"/>
</dbReference>
<feature type="transmembrane region" description="Helical" evidence="1">
    <location>
        <begin position="21"/>
        <end position="40"/>
    </location>
</feature>
<protein>
    <submittedName>
        <fullName evidence="2">Uncharacterized protein</fullName>
    </submittedName>
</protein>
<proteinExistence type="predicted"/>